<evidence type="ECO:0000256" key="11">
    <source>
        <dbReference type="SAM" id="SignalP"/>
    </source>
</evidence>
<comment type="subunit">
    <text evidence="2">Homotrimer.</text>
</comment>
<dbReference type="GO" id="GO:0015288">
    <property type="term" value="F:porin activity"/>
    <property type="evidence" value="ECO:0007669"/>
    <property type="project" value="UniProtKB-KW"/>
</dbReference>
<dbReference type="Pfam" id="PF13609">
    <property type="entry name" value="Porin_4"/>
    <property type="match status" value="2"/>
</dbReference>
<dbReference type="Gene3D" id="2.40.160.10">
    <property type="entry name" value="Porin"/>
    <property type="match status" value="1"/>
</dbReference>
<dbReference type="InterPro" id="IPR023614">
    <property type="entry name" value="Porin_dom_sf"/>
</dbReference>
<keyword evidence="7" id="KW-0406">Ion transport</keyword>
<evidence type="ECO:0000256" key="3">
    <source>
        <dbReference type="ARBA" id="ARBA00022448"/>
    </source>
</evidence>
<dbReference type="InterPro" id="IPR033900">
    <property type="entry name" value="Gram_neg_porin_domain"/>
</dbReference>
<keyword evidence="6 11" id="KW-0732">Signal</keyword>
<evidence type="ECO:0000313" key="13">
    <source>
        <dbReference type="EMBL" id="SAL68493.1"/>
    </source>
</evidence>
<keyword evidence="5" id="KW-0812">Transmembrane</keyword>
<evidence type="ECO:0000259" key="12">
    <source>
        <dbReference type="Pfam" id="PF13609"/>
    </source>
</evidence>
<keyword evidence="10" id="KW-0998">Cell outer membrane</keyword>
<accession>A0A158JJ53</accession>
<keyword evidence="4" id="KW-1134">Transmembrane beta strand</keyword>
<evidence type="ECO:0000256" key="7">
    <source>
        <dbReference type="ARBA" id="ARBA00023065"/>
    </source>
</evidence>
<dbReference type="PRINTS" id="PR00184">
    <property type="entry name" value="NEISSPPORIN"/>
</dbReference>
<evidence type="ECO:0000256" key="8">
    <source>
        <dbReference type="ARBA" id="ARBA00023114"/>
    </source>
</evidence>
<gene>
    <name evidence="13" type="ORF">AWB69_08019</name>
</gene>
<feature type="domain" description="Porin" evidence="12">
    <location>
        <begin position="295"/>
        <end position="367"/>
    </location>
</feature>
<keyword evidence="9" id="KW-0472">Membrane</keyword>
<evidence type="ECO:0000256" key="10">
    <source>
        <dbReference type="ARBA" id="ARBA00023237"/>
    </source>
</evidence>
<proteinExistence type="predicted"/>
<dbReference type="SUPFAM" id="SSF56935">
    <property type="entry name" value="Porins"/>
    <property type="match status" value="1"/>
</dbReference>
<dbReference type="Proteomes" id="UP000054683">
    <property type="component" value="Unassembled WGS sequence"/>
</dbReference>
<dbReference type="GO" id="GO:0034220">
    <property type="term" value="P:monoatomic ion transmembrane transport"/>
    <property type="evidence" value="ECO:0007669"/>
    <property type="project" value="InterPro"/>
</dbReference>
<evidence type="ECO:0000256" key="5">
    <source>
        <dbReference type="ARBA" id="ARBA00022692"/>
    </source>
</evidence>
<name>A0A158JJ53_9BURK</name>
<protein>
    <submittedName>
        <fullName evidence="13">Porin</fullName>
    </submittedName>
</protein>
<dbReference type="PANTHER" id="PTHR34501:SF9">
    <property type="entry name" value="MAJOR OUTER MEMBRANE PROTEIN P.IA"/>
    <property type="match status" value="1"/>
</dbReference>
<feature type="chain" id="PRO_5008502113" evidence="11">
    <location>
        <begin position="41"/>
        <end position="409"/>
    </location>
</feature>
<dbReference type="AlphaFoldDB" id="A0A158JJ53"/>
<dbReference type="InterPro" id="IPR002299">
    <property type="entry name" value="Porin_Neis"/>
</dbReference>
<keyword evidence="8" id="KW-0626">Porin</keyword>
<keyword evidence="3" id="KW-0813">Transport</keyword>
<evidence type="ECO:0000256" key="9">
    <source>
        <dbReference type="ARBA" id="ARBA00023136"/>
    </source>
</evidence>
<dbReference type="GO" id="GO:0009279">
    <property type="term" value="C:cell outer membrane"/>
    <property type="evidence" value="ECO:0007669"/>
    <property type="project" value="UniProtKB-SubCell"/>
</dbReference>
<evidence type="ECO:0000256" key="2">
    <source>
        <dbReference type="ARBA" id="ARBA00011233"/>
    </source>
</evidence>
<feature type="domain" description="Porin" evidence="12">
    <location>
        <begin position="28"/>
        <end position="292"/>
    </location>
</feature>
<dbReference type="PRINTS" id="PR00182">
    <property type="entry name" value="ECOLNEIPORIN"/>
</dbReference>
<dbReference type="EMBL" id="FCOK02000092">
    <property type="protein sequence ID" value="SAL68493.1"/>
    <property type="molecule type" value="Genomic_DNA"/>
</dbReference>
<organism evidence="13 14">
    <name type="scientific">Caballeronia udeis</name>
    <dbReference type="NCBI Taxonomy" id="1232866"/>
    <lineage>
        <taxon>Bacteria</taxon>
        <taxon>Pseudomonadati</taxon>
        <taxon>Pseudomonadota</taxon>
        <taxon>Betaproteobacteria</taxon>
        <taxon>Burkholderiales</taxon>
        <taxon>Burkholderiaceae</taxon>
        <taxon>Caballeronia</taxon>
    </lineage>
</organism>
<evidence type="ECO:0000256" key="1">
    <source>
        <dbReference type="ARBA" id="ARBA00004571"/>
    </source>
</evidence>
<dbReference type="InterPro" id="IPR001702">
    <property type="entry name" value="Porin_Gram-ve"/>
</dbReference>
<dbReference type="InterPro" id="IPR050298">
    <property type="entry name" value="Gram-neg_bact_OMP"/>
</dbReference>
<evidence type="ECO:0000256" key="4">
    <source>
        <dbReference type="ARBA" id="ARBA00022452"/>
    </source>
</evidence>
<evidence type="ECO:0000313" key="14">
    <source>
        <dbReference type="Proteomes" id="UP000054683"/>
    </source>
</evidence>
<dbReference type="CDD" id="cd00342">
    <property type="entry name" value="gram_neg_porins"/>
    <property type="match status" value="1"/>
</dbReference>
<dbReference type="PANTHER" id="PTHR34501">
    <property type="entry name" value="PROTEIN YDDL-RELATED"/>
    <property type="match status" value="1"/>
</dbReference>
<comment type="subcellular location">
    <subcellularLocation>
        <location evidence="1">Cell outer membrane</location>
        <topology evidence="1">Multi-pass membrane protein</topology>
    </subcellularLocation>
</comment>
<sequence length="409" mass="42318">MNSQHFSRAVLSARNRTCVRAMRASLVLAAAGSAASVAHAQGSVTLYGIIDEGINYTSNVQTSAGHGHNLYSLSSGILSGSRWGLKGSEDLGGGMKAIFQLENGFDVNSGKLGQGNLEFGRQAYVGVSTPYGVVTLGRQYDPVVDYIHPLMPSAMFSGSIGAHPADLDNLNNANRVNNSVKYRSASYAGFSAEGLYSFGGVPGGMGQNQIYSLGAGYGRGPLTIGLGYLNARNPNASFFGTAVGATAATNNFGTSPVISGYASAQSEQIVAAGATYTIGAATIGGIYSNTKFKSLSGVVSALNATGASGTETFNSGEVSLQYQLTPALLLAAAYNYTDGSGANNARYQQGSLAADYILSKRTDFYVIGVMQHASGTDSTGRAARASLNGLTPSSSDQQTAIRFAIRHKF</sequence>
<reference evidence="13 14" key="1">
    <citation type="submission" date="2016-01" db="EMBL/GenBank/DDBJ databases">
        <authorList>
            <person name="Oliw E.H."/>
        </authorList>
    </citation>
    <scope>NUCLEOTIDE SEQUENCE [LARGE SCALE GENOMIC DNA]</scope>
    <source>
        <strain evidence="13">LMG 27134</strain>
    </source>
</reference>
<dbReference type="GO" id="GO:0046930">
    <property type="term" value="C:pore complex"/>
    <property type="evidence" value="ECO:0007669"/>
    <property type="project" value="UniProtKB-KW"/>
</dbReference>
<evidence type="ECO:0000256" key="6">
    <source>
        <dbReference type="ARBA" id="ARBA00022729"/>
    </source>
</evidence>
<feature type="signal peptide" evidence="11">
    <location>
        <begin position="1"/>
        <end position="40"/>
    </location>
</feature>